<protein>
    <submittedName>
        <fullName evidence="2">Uncharacterized protein</fullName>
    </submittedName>
</protein>
<reference evidence="2" key="1">
    <citation type="journal article" date="2021" name="Genome Biol. Evol.">
        <title>A High-Quality Reference Genome for a Parasitic Bivalve with Doubly Uniparental Inheritance (Bivalvia: Unionida).</title>
        <authorList>
            <person name="Smith C.H."/>
        </authorList>
    </citation>
    <scope>NUCLEOTIDE SEQUENCE</scope>
    <source>
        <strain evidence="2">CHS0354</strain>
    </source>
</reference>
<keyword evidence="1" id="KW-0812">Transmembrane</keyword>
<accession>A0AAE0VMW8</accession>
<organism evidence="2 3">
    <name type="scientific">Potamilus streckersoni</name>
    <dbReference type="NCBI Taxonomy" id="2493646"/>
    <lineage>
        <taxon>Eukaryota</taxon>
        <taxon>Metazoa</taxon>
        <taxon>Spiralia</taxon>
        <taxon>Lophotrochozoa</taxon>
        <taxon>Mollusca</taxon>
        <taxon>Bivalvia</taxon>
        <taxon>Autobranchia</taxon>
        <taxon>Heteroconchia</taxon>
        <taxon>Palaeoheterodonta</taxon>
        <taxon>Unionida</taxon>
        <taxon>Unionoidea</taxon>
        <taxon>Unionidae</taxon>
        <taxon>Ambleminae</taxon>
        <taxon>Lampsilini</taxon>
        <taxon>Potamilus</taxon>
    </lineage>
</organism>
<reference evidence="2" key="3">
    <citation type="submission" date="2023-05" db="EMBL/GenBank/DDBJ databases">
        <authorList>
            <person name="Smith C.H."/>
        </authorList>
    </citation>
    <scope>NUCLEOTIDE SEQUENCE</scope>
    <source>
        <strain evidence="2">CHS0354</strain>
        <tissue evidence="2">Mantle</tissue>
    </source>
</reference>
<evidence type="ECO:0000313" key="2">
    <source>
        <dbReference type="EMBL" id="KAK3582722.1"/>
    </source>
</evidence>
<keyword evidence="3" id="KW-1185">Reference proteome</keyword>
<dbReference type="EMBL" id="JAEAOA010002320">
    <property type="protein sequence ID" value="KAK3582722.1"/>
    <property type="molecule type" value="Genomic_DNA"/>
</dbReference>
<dbReference type="Proteomes" id="UP001195483">
    <property type="component" value="Unassembled WGS sequence"/>
</dbReference>
<keyword evidence="1" id="KW-1133">Transmembrane helix</keyword>
<evidence type="ECO:0000313" key="3">
    <source>
        <dbReference type="Proteomes" id="UP001195483"/>
    </source>
</evidence>
<keyword evidence="1" id="KW-0472">Membrane</keyword>
<feature type="transmembrane region" description="Helical" evidence="1">
    <location>
        <begin position="53"/>
        <end position="72"/>
    </location>
</feature>
<dbReference type="AlphaFoldDB" id="A0AAE0VMW8"/>
<reference evidence="2" key="2">
    <citation type="journal article" date="2021" name="Genome Biol. Evol.">
        <title>Developing a high-quality reference genome for a parasitic bivalve with doubly uniparental inheritance (Bivalvia: Unionida).</title>
        <authorList>
            <person name="Smith C.H."/>
        </authorList>
    </citation>
    <scope>NUCLEOTIDE SEQUENCE</scope>
    <source>
        <strain evidence="2">CHS0354</strain>
        <tissue evidence="2">Mantle</tissue>
    </source>
</reference>
<name>A0AAE0VMW8_9BIVA</name>
<sequence>MANGIYIGQTGVIRENGISIGRTGVIRAKRMSIEGGQSSTGAVVFRAVRAYSILSWLFFLASLVLVVIFMWFLSSKVLYLVAVCLSFAGDNSRCLYLLEDRFICKIDTSI</sequence>
<proteinExistence type="predicted"/>
<gene>
    <name evidence="2" type="ORF">CHS0354_039763</name>
</gene>
<evidence type="ECO:0000256" key="1">
    <source>
        <dbReference type="SAM" id="Phobius"/>
    </source>
</evidence>
<comment type="caution">
    <text evidence="2">The sequence shown here is derived from an EMBL/GenBank/DDBJ whole genome shotgun (WGS) entry which is preliminary data.</text>
</comment>